<sequence>MSRKQSPSARSIRSYMPDKGQSMYTLHGLLDPEDTDGLFPLAGEPRTSLYGDLPDAEAEQAASKLVGGHSPFLSQPRRLAALIDEIGC</sequence>
<reference evidence="1 2" key="1">
    <citation type="submission" date="2020-08" db="EMBL/GenBank/DDBJ databases">
        <title>Sequencing the genomes of 1000 actinobacteria strains.</title>
        <authorList>
            <person name="Klenk H.-P."/>
        </authorList>
    </citation>
    <scope>NUCLEOTIDE SEQUENCE [LARGE SCALE GENOMIC DNA]</scope>
    <source>
        <strain evidence="1 2">DSM 45507</strain>
    </source>
</reference>
<dbReference type="RefSeq" id="WP_185079464.1">
    <property type="nucleotide sequence ID" value="NZ_JACHMB010000001.1"/>
</dbReference>
<dbReference type="Proteomes" id="UP000579153">
    <property type="component" value="Unassembled WGS sequence"/>
</dbReference>
<dbReference type="AlphaFoldDB" id="A0A7W9LAQ2"/>
<keyword evidence="2" id="KW-1185">Reference proteome</keyword>
<protein>
    <submittedName>
        <fullName evidence="1">Uncharacterized protein</fullName>
    </submittedName>
</protein>
<gene>
    <name evidence="1" type="ORF">HD596_003676</name>
</gene>
<name>A0A7W9LAQ2_9ACTN</name>
<accession>A0A7W9LAQ2</accession>
<organism evidence="1 2">
    <name type="scientific">Nonomuraea jabiensis</name>
    <dbReference type="NCBI Taxonomy" id="882448"/>
    <lineage>
        <taxon>Bacteria</taxon>
        <taxon>Bacillati</taxon>
        <taxon>Actinomycetota</taxon>
        <taxon>Actinomycetes</taxon>
        <taxon>Streptosporangiales</taxon>
        <taxon>Streptosporangiaceae</taxon>
        <taxon>Nonomuraea</taxon>
    </lineage>
</organism>
<comment type="caution">
    <text evidence="1">The sequence shown here is derived from an EMBL/GenBank/DDBJ whole genome shotgun (WGS) entry which is preliminary data.</text>
</comment>
<dbReference type="EMBL" id="JACHMB010000001">
    <property type="protein sequence ID" value="MBB5776920.1"/>
    <property type="molecule type" value="Genomic_DNA"/>
</dbReference>
<proteinExistence type="predicted"/>
<evidence type="ECO:0000313" key="2">
    <source>
        <dbReference type="Proteomes" id="UP000579153"/>
    </source>
</evidence>
<evidence type="ECO:0000313" key="1">
    <source>
        <dbReference type="EMBL" id="MBB5776920.1"/>
    </source>
</evidence>